<dbReference type="Proteomes" id="UP000551616">
    <property type="component" value="Unassembled WGS sequence"/>
</dbReference>
<accession>A0A7V8V129</accession>
<dbReference type="PANTHER" id="PTHR43221:SF1">
    <property type="entry name" value="PROTEASE HTPX"/>
    <property type="match status" value="1"/>
</dbReference>
<evidence type="ECO:0000256" key="11">
    <source>
        <dbReference type="ARBA" id="ARBA00023136"/>
    </source>
</evidence>
<evidence type="ECO:0000256" key="7">
    <source>
        <dbReference type="ARBA" id="ARBA00022801"/>
    </source>
</evidence>
<evidence type="ECO:0000256" key="10">
    <source>
        <dbReference type="ARBA" id="ARBA00023049"/>
    </source>
</evidence>
<evidence type="ECO:0000256" key="12">
    <source>
        <dbReference type="SAM" id="Phobius"/>
    </source>
</evidence>
<feature type="transmembrane region" description="Helical" evidence="12">
    <location>
        <begin position="105"/>
        <end position="124"/>
    </location>
</feature>
<keyword evidence="4 14" id="KW-0645">Protease</keyword>
<organism evidence="14 15">
    <name type="scientific">Bremerella alba</name>
    <dbReference type="NCBI Taxonomy" id="980252"/>
    <lineage>
        <taxon>Bacteria</taxon>
        <taxon>Pseudomonadati</taxon>
        <taxon>Planctomycetota</taxon>
        <taxon>Planctomycetia</taxon>
        <taxon>Pirellulales</taxon>
        <taxon>Pirellulaceae</taxon>
        <taxon>Bremerella</taxon>
    </lineage>
</organism>
<dbReference type="GO" id="GO:0004222">
    <property type="term" value="F:metalloendopeptidase activity"/>
    <property type="evidence" value="ECO:0007669"/>
    <property type="project" value="InterPro"/>
</dbReference>
<gene>
    <name evidence="14" type="primary">htpX_1</name>
    <name evidence="14" type="ORF">HOV93_01360</name>
</gene>
<evidence type="ECO:0000256" key="4">
    <source>
        <dbReference type="ARBA" id="ARBA00022670"/>
    </source>
</evidence>
<dbReference type="GO" id="GO:0006508">
    <property type="term" value="P:proteolysis"/>
    <property type="evidence" value="ECO:0007669"/>
    <property type="project" value="UniProtKB-KW"/>
</dbReference>
<dbReference type="PANTHER" id="PTHR43221">
    <property type="entry name" value="PROTEASE HTPX"/>
    <property type="match status" value="1"/>
</dbReference>
<dbReference type="InterPro" id="IPR001915">
    <property type="entry name" value="Peptidase_M48"/>
</dbReference>
<keyword evidence="11 12" id="KW-0472">Membrane</keyword>
<dbReference type="EC" id="3.4.24.-" evidence="14"/>
<protein>
    <submittedName>
        <fullName evidence="14">Protease HtpX</fullName>
        <ecNumber evidence="14">3.4.24.-</ecNumber>
    </submittedName>
</protein>
<evidence type="ECO:0000256" key="5">
    <source>
        <dbReference type="ARBA" id="ARBA00022692"/>
    </source>
</evidence>
<evidence type="ECO:0000259" key="13">
    <source>
        <dbReference type="Pfam" id="PF01435"/>
    </source>
</evidence>
<keyword evidence="3" id="KW-1003">Cell membrane</keyword>
<evidence type="ECO:0000256" key="8">
    <source>
        <dbReference type="ARBA" id="ARBA00022833"/>
    </source>
</evidence>
<dbReference type="EMBL" id="JABRWO010000001">
    <property type="protein sequence ID" value="MBA2112990.1"/>
    <property type="molecule type" value="Genomic_DNA"/>
</dbReference>
<dbReference type="GO" id="GO:0005886">
    <property type="term" value="C:plasma membrane"/>
    <property type="evidence" value="ECO:0007669"/>
    <property type="project" value="UniProtKB-SubCell"/>
</dbReference>
<proteinExistence type="predicted"/>
<comment type="subcellular location">
    <subcellularLocation>
        <location evidence="2">Cell membrane</location>
        <topology evidence="2">Multi-pass membrane protein</topology>
    </subcellularLocation>
</comment>
<name>A0A7V8V129_9BACT</name>
<sequence length="641" mass="73285">MSNPYTGLGFLGTFVYPALSLFLIPVLALLIGSHSQDRFEQNLISNFEYRIQKTSGLNQHQKNRFITQVHQASIWSLVNRQEKDLYRWAELVGPFTMPTYVMYRCIYWISWTSIALGLGTLLIAGRGTVLSQSSRLAQYYSLLATWHMTGIVGVVELTLQSLLLMGLVTAEVCHHSGYAGAKILVFILGAGLTGLGMAIAAMFKHIDNRIEVSGIPIDRCHSPRFWEALDRLCGKMGTAAPDQVIAGIDDGFWVTQFPITIQEDEVMRRTYRGRTLYVSLPLLKKLPRREADGILCHEMAHFSGNDTFYSLKIAPMLERHEAYVQSLGQSWITLPVFHFASLLLVINHLSFSSMKRQREYRADRLAAEHTSADDFAFGLLRAVAFSVYRQQCESDVITADTAYEQVGIARSLDEGFRPFTETYFDEHPIDELTTLHPIDKHPPIHARLEAIGYSASRETLRQAFADDSIGPWYERINDAETLETSLWSEFEEAFREFHERLLVHQYLPSNEHERRLVEKSFPPREIPVSYGRVLRLDYEKIGFQDWNHDVYYHEIEALNVVRNDKVWIEVIYQRAGIHLNAKIPLSGMAYEEALVREMLENYSNRSDFAHAYQKERQAALAAKSEETNTGQELAFTLDSKC</sequence>
<keyword evidence="8" id="KW-0862">Zinc</keyword>
<feature type="transmembrane region" description="Helical" evidence="12">
    <location>
        <begin position="6"/>
        <end position="31"/>
    </location>
</feature>
<evidence type="ECO:0000256" key="9">
    <source>
        <dbReference type="ARBA" id="ARBA00022989"/>
    </source>
</evidence>
<dbReference type="GO" id="GO:0046872">
    <property type="term" value="F:metal ion binding"/>
    <property type="evidence" value="ECO:0007669"/>
    <property type="project" value="UniProtKB-KW"/>
</dbReference>
<reference evidence="14 15" key="1">
    <citation type="submission" date="2020-05" db="EMBL/GenBank/DDBJ databases">
        <title>Bremerella alba sp. nov., a novel planctomycete isolated from the surface of the macroalga Fucus spiralis.</title>
        <authorList>
            <person name="Godinho O."/>
            <person name="Botelho R."/>
            <person name="Albuquerque L."/>
            <person name="Wiegand S."/>
            <person name="Da Costa M.S."/>
            <person name="Lobo-Da-Cunha A."/>
            <person name="Jogler C."/>
            <person name="Lage O.M."/>
        </authorList>
    </citation>
    <scope>NUCLEOTIDE SEQUENCE [LARGE SCALE GENOMIC DNA]</scope>
    <source>
        <strain evidence="14 15">FF15</strain>
    </source>
</reference>
<feature type="domain" description="Peptidase M48" evidence="13">
    <location>
        <begin position="273"/>
        <end position="451"/>
    </location>
</feature>
<feature type="transmembrane region" description="Helical" evidence="12">
    <location>
        <begin position="180"/>
        <end position="203"/>
    </location>
</feature>
<keyword evidence="6" id="KW-0479">Metal-binding</keyword>
<evidence type="ECO:0000256" key="2">
    <source>
        <dbReference type="ARBA" id="ARBA00004651"/>
    </source>
</evidence>
<dbReference type="CDD" id="cd07328">
    <property type="entry name" value="M48_Ste24p_like"/>
    <property type="match status" value="1"/>
</dbReference>
<dbReference type="Gene3D" id="3.30.2010.10">
    <property type="entry name" value="Metalloproteases ('zincins'), catalytic domain"/>
    <property type="match status" value="1"/>
</dbReference>
<evidence type="ECO:0000313" key="14">
    <source>
        <dbReference type="EMBL" id="MBA2112990.1"/>
    </source>
</evidence>
<keyword evidence="7 14" id="KW-0378">Hydrolase</keyword>
<keyword evidence="5 12" id="KW-0812">Transmembrane</keyword>
<dbReference type="InterPro" id="IPR050083">
    <property type="entry name" value="HtpX_protease"/>
</dbReference>
<dbReference type="RefSeq" id="WP_207394516.1">
    <property type="nucleotide sequence ID" value="NZ_JABRWO010000001.1"/>
</dbReference>
<keyword evidence="9 12" id="KW-1133">Transmembrane helix</keyword>
<keyword evidence="10" id="KW-0482">Metalloprotease</keyword>
<evidence type="ECO:0000256" key="6">
    <source>
        <dbReference type="ARBA" id="ARBA00022723"/>
    </source>
</evidence>
<evidence type="ECO:0000313" key="15">
    <source>
        <dbReference type="Proteomes" id="UP000551616"/>
    </source>
</evidence>
<keyword evidence="15" id="KW-1185">Reference proteome</keyword>
<dbReference type="Pfam" id="PF01435">
    <property type="entry name" value="Peptidase_M48"/>
    <property type="match status" value="1"/>
</dbReference>
<evidence type="ECO:0000256" key="1">
    <source>
        <dbReference type="ARBA" id="ARBA00001947"/>
    </source>
</evidence>
<feature type="transmembrane region" description="Helical" evidence="12">
    <location>
        <begin position="144"/>
        <end position="168"/>
    </location>
</feature>
<evidence type="ECO:0000256" key="3">
    <source>
        <dbReference type="ARBA" id="ARBA00022475"/>
    </source>
</evidence>
<dbReference type="AlphaFoldDB" id="A0A7V8V129"/>
<comment type="caution">
    <text evidence="14">The sequence shown here is derived from an EMBL/GenBank/DDBJ whole genome shotgun (WGS) entry which is preliminary data.</text>
</comment>
<comment type="cofactor">
    <cofactor evidence="1">
        <name>Zn(2+)</name>
        <dbReference type="ChEBI" id="CHEBI:29105"/>
    </cofactor>
</comment>